<dbReference type="EMBL" id="JAHMHS010000018">
    <property type="protein sequence ID" value="KAK1728343.1"/>
    <property type="molecule type" value="Genomic_DNA"/>
</dbReference>
<evidence type="ECO:0000313" key="3">
    <source>
        <dbReference type="Proteomes" id="UP001244207"/>
    </source>
</evidence>
<feature type="compositionally biased region" description="Polar residues" evidence="1">
    <location>
        <begin position="61"/>
        <end position="70"/>
    </location>
</feature>
<gene>
    <name evidence="2" type="ORF">BDZ83DRAFT_141571</name>
</gene>
<proteinExistence type="predicted"/>
<keyword evidence="3" id="KW-1185">Reference proteome</keyword>
<evidence type="ECO:0000313" key="2">
    <source>
        <dbReference type="EMBL" id="KAK1728343.1"/>
    </source>
</evidence>
<dbReference type="AlphaFoldDB" id="A0AAD8URV0"/>
<evidence type="ECO:0000256" key="1">
    <source>
        <dbReference type="SAM" id="MobiDB-lite"/>
    </source>
</evidence>
<feature type="region of interest" description="Disordered" evidence="1">
    <location>
        <begin position="1"/>
        <end position="105"/>
    </location>
</feature>
<organism evidence="2 3">
    <name type="scientific">Glomerella acutata</name>
    <name type="common">Colletotrichum acutatum</name>
    <dbReference type="NCBI Taxonomy" id="27357"/>
    <lineage>
        <taxon>Eukaryota</taxon>
        <taxon>Fungi</taxon>
        <taxon>Dikarya</taxon>
        <taxon>Ascomycota</taxon>
        <taxon>Pezizomycotina</taxon>
        <taxon>Sordariomycetes</taxon>
        <taxon>Hypocreomycetidae</taxon>
        <taxon>Glomerellales</taxon>
        <taxon>Glomerellaceae</taxon>
        <taxon>Colletotrichum</taxon>
        <taxon>Colletotrichum acutatum species complex</taxon>
    </lineage>
</organism>
<sequence>MATRASLGPWRWCCLHRTQKPPSSQSPAVPRKAAPISPNPRTIQDPSGGEETFSDLEEGGNDSTSGSTGVDNGGPRGGHKERLVTCRQARPRRRHGTRGAACSQYGDGKGKNFAGLYITRRCNTVASPL</sequence>
<name>A0AAD8URV0_GLOAC</name>
<dbReference type="GeneID" id="85385180"/>
<reference evidence="2" key="1">
    <citation type="submission" date="2021-12" db="EMBL/GenBank/DDBJ databases">
        <title>Comparative genomics, transcriptomics and evolutionary studies reveal genomic signatures of adaptation to plant cell wall in hemibiotrophic fungi.</title>
        <authorList>
            <consortium name="DOE Joint Genome Institute"/>
            <person name="Baroncelli R."/>
            <person name="Diaz J.F."/>
            <person name="Benocci T."/>
            <person name="Peng M."/>
            <person name="Battaglia E."/>
            <person name="Haridas S."/>
            <person name="Andreopoulos W."/>
            <person name="Labutti K."/>
            <person name="Pangilinan J."/>
            <person name="Floch G.L."/>
            <person name="Makela M.R."/>
            <person name="Henrissat B."/>
            <person name="Grigoriev I.V."/>
            <person name="Crouch J.A."/>
            <person name="De Vries R.P."/>
            <person name="Sukno S.A."/>
            <person name="Thon M.R."/>
        </authorList>
    </citation>
    <scope>NUCLEOTIDE SEQUENCE</scope>
    <source>
        <strain evidence="2">CBS 112980</strain>
    </source>
</reference>
<protein>
    <submittedName>
        <fullName evidence="2">Uncharacterized protein</fullName>
    </submittedName>
</protein>
<dbReference type="RefSeq" id="XP_060368398.1">
    <property type="nucleotide sequence ID" value="XM_060501281.1"/>
</dbReference>
<comment type="caution">
    <text evidence="2">The sequence shown here is derived from an EMBL/GenBank/DDBJ whole genome shotgun (WGS) entry which is preliminary data.</text>
</comment>
<dbReference type="Proteomes" id="UP001244207">
    <property type="component" value="Unassembled WGS sequence"/>
</dbReference>
<accession>A0AAD8URV0</accession>